<comment type="caution">
    <text evidence="2">The sequence shown here is derived from an EMBL/GenBank/DDBJ whole genome shotgun (WGS) entry which is preliminary data.</text>
</comment>
<name>A0A9P5P3A5_9AGAR</name>
<keyword evidence="3" id="KW-1185">Reference proteome</keyword>
<protein>
    <submittedName>
        <fullName evidence="2">Uncharacterized protein</fullName>
    </submittedName>
</protein>
<accession>A0A9P5P3A5</accession>
<organism evidence="2 3">
    <name type="scientific">Rhodocollybia butyracea</name>
    <dbReference type="NCBI Taxonomy" id="206335"/>
    <lineage>
        <taxon>Eukaryota</taxon>
        <taxon>Fungi</taxon>
        <taxon>Dikarya</taxon>
        <taxon>Basidiomycota</taxon>
        <taxon>Agaricomycotina</taxon>
        <taxon>Agaricomycetes</taxon>
        <taxon>Agaricomycetidae</taxon>
        <taxon>Agaricales</taxon>
        <taxon>Marasmiineae</taxon>
        <taxon>Omphalotaceae</taxon>
        <taxon>Rhodocollybia</taxon>
    </lineage>
</organism>
<dbReference type="Proteomes" id="UP000772434">
    <property type="component" value="Unassembled WGS sequence"/>
</dbReference>
<dbReference type="OrthoDB" id="3256296at2759"/>
<evidence type="ECO:0000313" key="3">
    <source>
        <dbReference type="Proteomes" id="UP000772434"/>
    </source>
</evidence>
<sequence length="123" mass="13578">MSSDTDVNDSAMQRKPLPMHTPSQEMTVLLKLLRPDKGLLLFACAANRYLFDHESRIGASTNYSTVLDSLDQYAKADAAAVIEIASSEDESGLLQFDNMQKQIKARHERLGRNSLMLMGCAGT</sequence>
<evidence type="ECO:0000256" key="1">
    <source>
        <dbReference type="SAM" id="MobiDB-lite"/>
    </source>
</evidence>
<dbReference type="EMBL" id="JADNRY010001230">
    <property type="protein sequence ID" value="KAF9019221.1"/>
    <property type="molecule type" value="Genomic_DNA"/>
</dbReference>
<feature type="compositionally biased region" description="Polar residues" evidence="1">
    <location>
        <begin position="1"/>
        <end position="11"/>
    </location>
</feature>
<proteinExistence type="predicted"/>
<gene>
    <name evidence="2" type="ORF">BDP27DRAFT_1378221</name>
</gene>
<reference evidence="2" key="1">
    <citation type="submission" date="2020-11" db="EMBL/GenBank/DDBJ databases">
        <authorList>
            <consortium name="DOE Joint Genome Institute"/>
            <person name="Ahrendt S."/>
            <person name="Riley R."/>
            <person name="Andreopoulos W."/>
            <person name="Labutti K."/>
            <person name="Pangilinan J."/>
            <person name="Ruiz-Duenas F.J."/>
            <person name="Barrasa J.M."/>
            <person name="Sanchez-Garcia M."/>
            <person name="Camarero S."/>
            <person name="Miyauchi S."/>
            <person name="Serrano A."/>
            <person name="Linde D."/>
            <person name="Babiker R."/>
            <person name="Drula E."/>
            <person name="Ayuso-Fernandez I."/>
            <person name="Pacheco R."/>
            <person name="Padilla G."/>
            <person name="Ferreira P."/>
            <person name="Barriuso J."/>
            <person name="Kellner H."/>
            <person name="Castanera R."/>
            <person name="Alfaro M."/>
            <person name="Ramirez L."/>
            <person name="Pisabarro A.G."/>
            <person name="Kuo A."/>
            <person name="Tritt A."/>
            <person name="Lipzen A."/>
            <person name="He G."/>
            <person name="Yan M."/>
            <person name="Ng V."/>
            <person name="Cullen D."/>
            <person name="Martin F."/>
            <person name="Rosso M.-N."/>
            <person name="Henrissat B."/>
            <person name="Hibbett D."/>
            <person name="Martinez A.T."/>
            <person name="Grigoriev I.V."/>
        </authorList>
    </citation>
    <scope>NUCLEOTIDE SEQUENCE</scope>
    <source>
        <strain evidence="2">AH 40177</strain>
    </source>
</reference>
<dbReference type="AlphaFoldDB" id="A0A9P5P3A5"/>
<evidence type="ECO:0000313" key="2">
    <source>
        <dbReference type="EMBL" id="KAF9019221.1"/>
    </source>
</evidence>
<feature type="region of interest" description="Disordered" evidence="1">
    <location>
        <begin position="1"/>
        <end position="20"/>
    </location>
</feature>